<accession>A0ABW7TQL2</accession>
<evidence type="ECO:0000313" key="9">
    <source>
        <dbReference type="EMBL" id="MFI1463332.1"/>
    </source>
</evidence>
<sequence length="416" mass="44997">MISTQAFDVFDPGYLDNPYPLYRLLREQAPVYRVPGTDFFLVTSSKLLVEAAARTEEFSSNLTAVLVREPNGSASTFDIDAAGQAVHVLATADDPVHAAHRKLVGPALAGRIRTLGGTVDTLVDRLWRQEVHAGHIDWATGMADRLPLAVVAGIIGLPEADHPQLLRWAYDSTEMLGGVVSAERLPQLMTSAAELAGYLHTAFAAAKARSGPHDDDLLGVLAAAARADRIEDHVAVLILVQLVGAGGESTAGLIANAARILAEDLDLQQQLREQPRLVPAFLDETLRFESPFRGHHRHVTTDTELGGVELPADSHLLLLWGAANRDPAVYSDPDTLDLHRTDHRSHLAFGRGAHYCIGSALAKLEATAAVTALLDNTRRFALVESSPPQWLLSLFARRHRTLPLQIDCGPADRVDA</sequence>
<proteinExistence type="inferred from homology"/>
<evidence type="ECO:0000256" key="4">
    <source>
        <dbReference type="ARBA" id="ARBA00022723"/>
    </source>
</evidence>
<dbReference type="InterPro" id="IPR002397">
    <property type="entry name" value="Cyt_P450_B"/>
</dbReference>
<reference evidence="9 10" key="1">
    <citation type="submission" date="2024-10" db="EMBL/GenBank/DDBJ databases">
        <title>The Natural Products Discovery Center: Release of the First 8490 Sequenced Strains for Exploring Actinobacteria Biosynthetic Diversity.</title>
        <authorList>
            <person name="Kalkreuter E."/>
            <person name="Kautsar S.A."/>
            <person name="Yang D."/>
            <person name="Bader C.D."/>
            <person name="Teijaro C.N."/>
            <person name="Fluegel L."/>
            <person name="Davis C.M."/>
            <person name="Simpson J.R."/>
            <person name="Lauterbach L."/>
            <person name="Steele A.D."/>
            <person name="Gui C."/>
            <person name="Meng S."/>
            <person name="Li G."/>
            <person name="Viehrig K."/>
            <person name="Ye F."/>
            <person name="Su P."/>
            <person name="Kiefer A.F."/>
            <person name="Nichols A."/>
            <person name="Cepeda A.J."/>
            <person name="Yan W."/>
            <person name="Fan B."/>
            <person name="Jiang Y."/>
            <person name="Adhikari A."/>
            <person name="Zheng C.-J."/>
            <person name="Schuster L."/>
            <person name="Cowan T.M."/>
            <person name="Smanski M.J."/>
            <person name="Chevrette M.G."/>
            <person name="De Carvalho L.P.S."/>
            <person name="Shen B."/>
        </authorList>
    </citation>
    <scope>NUCLEOTIDE SEQUENCE [LARGE SCALE GENOMIC DNA]</scope>
    <source>
        <strain evidence="9 10">NPDC020568</strain>
    </source>
</reference>
<keyword evidence="6 8" id="KW-0408">Iron</keyword>
<dbReference type="SUPFAM" id="SSF48264">
    <property type="entry name" value="Cytochrome P450"/>
    <property type="match status" value="1"/>
</dbReference>
<dbReference type="GeneID" id="93506802"/>
<evidence type="ECO:0000256" key="6">
    <source>
        <dbReference type="ARBA" id="ARBA00023004"/>
    </source>
</evidence>
<dbReference type="Proteomes" id="UP001611263">
    <property type="component" value="Unassembled WGS sequence"/>
</dbReference>
<evidence type="ECO:0000256" key="5">
    <source>
        <dbReference type="ARBA" id="ARBA00023002"/>
    </source>
</evidence>
<comment type="cofactor">
    <cofactor evidence="1">
        <name>heme</name>
        <dbReference type="ChEBI" id="CHEBI:30413"/>
    </cofactor>
</comment>
<dbReference type="Pfam" id="PF00067">
    <property type="entry name" value="p450"/>
    <property type="match status" value="1"/>
</dbReference>
<name>A0ABW7TQL2_9NOCA</name>
<comment type="similarity">
    <text evidence="2 8">Belongs to the cytochrome P450 family.</text>
</comment>
<dbReference type="Gene3D" id="1.10.630.10">
    <property type="entry name" value="Cytochrome P450"/>
    <property type="match status" value="1"/>
</dbReference>
<dbReference type="InterPro" id="IPR001128">
    <property type="entry name" value="Cyt_P450"/>
</dbReference>
<dbReference type="RefSeq" id="WP_033243636.1">
    <property type="nucleotide sequence ID" value="NZ_JBIRUQ010000005.1"/>
</dbReference>
<evidence type="ECO:0000256" key="7">
    <source>
        <dbReference type="ARBA" id="ARBA00023033"/>
    </source>
</evidence>
<keyword evidence="10" id="KW-1185">Reference proteome</keyword>
<dbReference type="InterPro" id="IPR017972">
    <property type="entry name" value="Cyt_P450_CS"/>
</dbReference>
<keyword evidence="7 8" id="KW-0503">Monooxygenase</keyword>
<dbReference type="PROSITE" id="PS00086">
    <property type="entry name" value="CYTOCHROME_P450"/>
    <property type="match status" value="1"/>
</dbReference>
<dbReference type="EMBL" id="JBIRUQ010000005">
    <property type="protein sequence ID" value="MFI1463332.1"/>
    <property type="molecule type" value="Genomic_DNA"/>
</dbReference>
<comment type="caution">
    <text evidence="9">The sequence shown here is derived from an EMBL/GenBank/DDBJ whole genome shotgun (WGS) entry which is preliminary data.</text>
</comment>
<gene>
    <name evidence="9" type="ORF">ACH4WX_21655</name>
</gene>
<evidence type="ECO:0000313" key="10">
    <source>
        <dbReference type="Proteomes" id="UP001611263"/>
    </source>
</evidence>
<evidence type="ECO:0000256" key="3">
    <source>
        <dbReference type="ARBA" id="ARBA00022617"/>
    </source>
</evidence>
<keyword evidence="5 8" id="KW-0560">Oxidoreductase</keyword>
<dbReference type="InterPro" id="IPR036396">
    <property type="entry name" value="Cyt_P450_sf"/>
</dbReference>
<dbReference type="PANTHER" id="PTHR46696:SF4">
    <property type="entry name" value="BIOTIN BIOSYNTHESIS CYTOCHROME P450"/>
    <property type="match status" value="1"/>
</dbReference>
<keyword evidence="4 8" id="KW-0479">Metal-binding</keyword>
<organism evidence="9 10">
    <name type="scientific">Nocardia carnea</name>
    <dbReference type="NCBI Taxonomy" id="37328"/>
    <lineage>
        <taxon>Bacteria</taxon>
        <taxon>Bacillati</taxon>
        <taxon>Actinomycetota</taxon>
        <taxon>Actinomycetes</taxon>
        <taxon>Mycobacteriales</taxon>
        <taxon>Nocardiaceae</taxon>
        <taxon>Nocardia</taxon>
    </lineage>
</organism>
<dbReference type="PRINTS" id="PR00359">
    <property type="entry name" value="BP450"/>
</dbReference>
<evidence type="ECO:0000256" key="8">
    <source>
        <dbReference type="RuleBase" id="RU000461"/>
    </source>
</evidence>
<dbReference type="PANTHER" id="PTHR46696">
    <property type="entry name" value="P450, PUTATIVE (EUROFUNG)-RELATED"/>
    <property type="match status" value="1"/>
</dbReference>
<keyword evidence="3 8" id="KW-0349">Heme</keyword>
<evidence type="ECO:0000256" key="2">
    <source>
        <dbReference type="ARBA" id="ARBA00010617"/>
    </source>
</evidence>
<protein>
    <submittedName>
        <fullName evidence="9">Cytochrome P450</fullName>
    </submittedName>
</protein>
<evidence type="ECO:0000256" key="1">
    <source>
        <dbReference type="ARBA" id="ARBA00001971"/>
    </source>
</evidence>